<dbReference type="AlphaFoldDB" id="A0A067BI34"/>
<evidence type="ECO:0000256" key="1">
    <source>
        <dbReference type="ARBA" id="ARBA00022468"/>
    </source>
</evidence>
<dbReference type="GO" id="GO:0005634">
    <property type="term" value="C:nucleus"/>
    <property type="evidence" value="ECO:0007669"/>
    <property type="project" value="TreeGrafter"/>
</dbReference>
<evidence type="ECO:0008006" key="6">
    <source>
        <dbReference type="Google" id="ProtNLM"/>
    </source>
</evidence>
<dbReference type="OMA" id="WPSAYLT"/>
<dbReference type="GO" id="GO:0005096">
    <property type="term" value="F:GTPase activator activity"/>
    <property type="evidence" value="ECO:0007669"/>
    <property type="project" value="UniProtKB-KW"/>
</dbReference>
<proteinExistence type="predicted"/>
<dbReference type="Gene3D" id="3.80.10.10">
    <property type="entry name" value="Ribonuclease Inhibitor"/>
    <property type="match status" value="2"/>
</dbReference>
<evidence type="ECO:0000256" key="2">
    <source>
        <dbReference type="ARBA" id="ARBA00022614"/>
    </source>
</evidence>
<dbReference type="GeneID" id="24138367"/>
<dbReference type="InterPro" id="IPR032675">
    <property type="entry name" value="LRR_dom_sf"/>
</dbReference>
<dbReference type="OrthoDB" id="120976at2759"/>
<protein>
    <recommendedName>
        <fullName evidence="6">F-box domain-containing protein</fullName>
    </recommendedName>
</protein>
<evidence type="ECO:0000313" key="4">
    <source>
        <dbReference type="EMBL" id="KDO17813.1"/>
    </source>
</evidence>
<sequence>MTAVTEAALIELIACAIPSGVDLVAYLRAWPSAYLTNSLQHLLQLVALVPLRHLWPRLRLPRDMLRNARVLQHVHLAIALYPSLEVDYVYESTFLARPQTRLRLRGMTSPTEFAFAAAQWGPRITSLALHVHGQKAFSATTRAWTASDVAHLVVVLPTLTSLQELDVTWSATIPNADHMLMSLRMPSLRRVRLTFQGTAVWTATTLAALAAWLHTASSLTELSLRHVAWAVPDAGRHLATMLRTSSTNYLSVTIDGDASVRVDGSYAFQLQMTSTQATETRFLVASRDGNRPDDVVATLVPTRQERTVHGLTQCDWTVYDVALPASSVSRVSQLQLACLHALTISTDAMLGDAGTIALASAMAASRPRFLRDLCLDDQGIGNDGARALAVALKHLPSLDMLRMASNQMRGSSGVVALVDTWPPRLRLLDLSKNPLGAKGARALLSALAALELPAPIVVRATNLQCSPLESATLVAASRRLPPFRTCCFESSA</sequence>
<dbReference type="PANTHER" id="PTHR24113:SF12">
    <property type="entry name" value="RAN GTPASE-ACTIVATING PROTEIN 1"/>
    <property type="match status" value="1"/>
</dbReference>
<dbReference type="SMART" id="SM00368">
    <property type="entry name" value="LRR_RI"/>
    <property type="match status" value="2"/>
</dbReference>
<keyword evidence="1" id="KW-0343">GTPase activation</keyword>
<keyword evidence="3" id="KW-0677">Repeat</keyword>
<dbReference type="EMBL" id="KK583560">
    <property type="protein sequence ID" value="KDO17813.1"/>
    <property type="molecule type" value="Genomic_DNA"/>
</dbReference>
<organism evidence="4 5">
    <name type="scientific">Saprolegnia parasitica (strain CBS 223.65)</name>
    <dbReference type="NCBI Taxonomy" id="695850"/>
    <lineage>
        <taxon>Eukaryota</taxon>
        <taxon>Sar</taxon>
        <taxon>Stramenopiles</taxon>
        <taxon>Oomycota</taxon>
        <taxon>Saprolegniomycetes</taxon>
        <taxon>Saprolegniales</taxon>
        <taxon>Saprolegniaceae</taxon>
        <taxon>Saprolegnia</taxon>
    </lineage>
</organism>
<keyword evidence="5" id="KW-1185">Reference proteome</keyword>
<dbReference type="KEGG" id="spar:SPRG_16775"/>
<accession>A0A067BI34</accession>
<keyword evidence="2" id="KW-0433">Leucine-rich repeat</keyword>
<dbReference type="PANTHER" id="PTHR24113">
    <property type="entry name" value="RAN GTPASE-ACTIVATING PROTEIN 1"/>
    <property type="match status" value="1"/>
</dbReference>
<dbReference type="VEuPathDB" id="FungiDB:SPRG_16775"/>
<name>A0A067BI34_SAPPC</name>
<gene>
    <name evidence="4" type="ORF">SPRG_16775</name>
</gene>
<evidence type="ECO:0000256" key="3">
    <source>
        <dbReference type="ARBA" id="ARBA00022737"/>
    </source>
</evidence>
<dbReference type="GO" id="GO:0005829">
    <property type="term" value="C:cytosol"/>
    <property type="evidence" value="ECO:0007669"/>
    <property type="project" value="TreeGrafter"/>
</dbReference>
<evidence type="ECO:0000313" key="5">
    <source>
        <dbReference type="Proteomes" id="UP000030745"/>
    </source>
</evidence>
<dbReference type="SUPFAM" id="SSF52047">
    <property type="entry name" value="RNI-like"/>
    <property type="match status" value="1"/>
</dbReference>
<reference evidence="4 5" key="1">
    <citation type="journal article" date="2013" name="PLoS Genet.">
        <title>Distinctive expansion of potential virulence genes in the genome of the oomycete fish pathogen Saprolegnia parasitica.</title>
        <authorList>
            <person name="Jiang R.H."/>
            <person name="de Bruijn I."/>
            <person name="Haas B.J."/>
            <person name="Belmonte R."/>
            <person name="Lobach L."/>
            <person name="Christie J."/>
            <person name="van den Ackerveken G."/>
            <person name="Bottin A."/>
            <person name="Bulone V."/>
            <person name="Diaz-Moreno S.M."/>
            <person name="Dumas B."/>
            <person name="Fan L."/>
            <person name="Gaulin E."/>
            <person name="Govers F."/>
            <person name="Grenville-Briggs L.J."/>
            <person name="Horner N.R."/>
            <person name="Levin J.Z."/>
            <person name="Mammella M."/>
            <person name="Meijer H.J."/>
            <person name="Morris P."/>
            <person name="Nusbaum C."/>
            <person name="Oome S."/>
            <person name="Phillips A.J."/>
            <person name="van Rooyen D."/>
            <person name="Rzeszutek E."/>
            <person name="Saraiva M."/>
            <person name="Secombes C.J."/>
            <person name="Seidl M.F."/>
            <person name="Snel B."/>
            <person name="Stassen J.H."/>
            <person name="Sykes S."/>
            <person name="Tripathy S."/>
            <person name="van den Berg H."/>
            <person name="Vega-Arreguin J.C."/>
            <person name="Wawra S."/>
            <person name="Young S.K."/>
            <person name="Zeng Q."/>
            <person name="Dieguez-Uribeondo J."/>
            <person name="Russ C."/>
            <person name="Tyler B.M."/>
            <person name="van West P."/>
        </authorList>
    </citation>
    <scope>NUCLEOTIDE SEQUENCE [LARGE SCALE GENOMIC DNA]</scope>
    <source>
        <strain evidence="4 5">CBS 223.65</strain>
    </source>
</reference>
<dbReference type="RefSeq" id="XP_012211478.1">
    <property type="nucleotide sequence ID" value="XM_012356088.1"/>
</dbReference>
<dbReference type="GO" id="GO:0006913">
    <property type="term" value="P:nucleocytoplasmic transport"/>
    <property type="evidence" value="ECO:0007669"/>
    <property type="project" value="TreeGrafter"/>
</dbReference>
<dbReference type="GO" id="GO:0031267">
    <property type="term" value="F:small GTPase binding"/>
    <property type="evidence" value="ECO:0007669"/>
    <property type="project" value="TreeGrafter"/>
</dbReference>
<dbReference type="Proteomes" id="UP000030745">
    <property type="component" value="Unassembled WGS sequence"/>
</dbReference>
<dbReference type="GO" id="GO:0048471">
    <property type="term" value="C:perinuclear region of cytoplasm"/>
    <property type="evidence" value="ECO:0007669"/>
    <property type="project" value="TreeGrafter"/>
</dbReference>
<dbReference type="InterPro" id="IPR027038">
    <property type="entry name" value="RanGap"/>
</dbReference>